<dbReference type="EMBL" id="QGHS01000014">
    <property type="protein sequence ID" value="PWT48807.1"/>
    <property type="molecule type" value="Genomic_DNA"/>
</dbReference>
<feature type="transmembrane region" description="Helical" evidence="1">
    <location>
        <begin position="12"/>
        <end position="34"/>
    </location>
</feature>
<comment type="caution">
    <text evidence="2">The sequence shown here is derived from an EMBL/GenBank/DDBJ whole genome shotgun (WGS) entry which is preliminary data.</text>
</comment>
<dbReference type="RefSeq" id="WP_134906803.1">
    <property type="nucleotide sequence ID" value="NZ_JAJAOX010000046.1"/>
</dbReference>
<organism evidence="2 3">
    <name type="scientific">Limosilactobacillus reuteri</name>
    <name type="common">Lactobacillus reuteri</name>
    <dbReference type="NCBI Taxonomy" id="1598"/>
    <lineage>
        <taxon>Bacteria</taxon>
        <taxon>Bacillati</taxon>
        <taxon>Bacillota</taxon>
        <taxon>Bacilli</taxon>
        <taxon>Lactobacillales</taxon>
        <taxon>Lactobacillaceae</taxon>
        <taxon>Limosilactobacillus</taxon>
    </lineage>
</organism>
<dbReference type="Proteomes" id="UP000245866">
    <property type="component" value="Unassembled WGS sequence"/>
</dbReference>
<sequence>MKEYRLKDLSASFWKGLIITIIFAIIGGIGMGLFARHRQSTSYIAERSVVITHKISESELSQGNNQQPIVITDLNMMDTYSDIAQNKQIASAARKYLPKKLQHEYSADTIASDVNAMTHPQSLVMKIKVKTGDAKDSATIANAITRAFQKELPKVQPGAGQVHLLAKATSENVQISTTPNKKKYIAAGVALGALIGIVISFVTVTWRKYIK</sequence>
<evidence type="ECO:0000313" key="3">
    <source>
        <dbReference type="Proteomes" id="UP000245866"/>
    </source>
</evidence>
<keyword evidence="1" id="KW-0812">Transmembrane</keyword>
<reference evidence="2 3" key="1">
    <citation type="journal article" date="2018" name="Front. Microbiol.">
        <title>Comparative Genomics of the Herbivore Gut Symbiont Lactobacillus reuteri Reveals Genetic Diversity and Lifestyle Adaptation.</title>
        <authorList>
            <person name="Zhao J."/>
        </authorList>
    </citation>
    <scope>NUCLEOTIDE SEQUENCE [LARGE SCALE GENOMIC DNA]</scope>
    <source>
        <strain evidence="2 3">LR12</strain>
    </source>
</reference>
<protein>
    <submittedName>
        <fullName evidence="2">Chain-length determining protein</fullName>
    </submittedName>
</protein>
<evidence type="ECO:0000313" key="2">
    <source>
        <dbReference type="EMBL" id="PWT48807.1"/>
    </source>
</evidence>
<dbReference type="AlphaFoldDB" id="A0A317GHV1"/>
<accession>A0A317GHV1</accession>
<name>A0A317GHV1_LIMRT</name>
<keyword evidence="1" id="KW-0472">Membrane</keyword>
<gene>
    <name evidence="2" type="ORF">DKZ23_02140</name>
</gene>
<proteinExistence type="predicted"/>
<keyword evidence="1" id="KW-1133">Transmembrane helix</keyword>
<evidence type="ECO:0000256" key="1">
    <source>
        <dbReference type="SAM" id="Phobius"/>
    </source>
</evidence>
<feature type="transmembrane region" description="Helical" evidence="1">
    <location>
        <begin position="184"/>
        <end position="206"/>
    </location>
</feature>